<dbReference type="EMBL" id="MN033670">
    <property type="protein sequence ID" value="QDH87840.1"/>
    <property type="molecule type" value="Genomic_RNA"/>
</dbReference>
<name>A0A514D2I9_9VIRU</name>
<organism evidence="1">
    <name type="scientific">Leviviridae sp</name>
    <dbReference type="NCBI Taxonomy" id="2027243"/>
    <lineage>
        <taxon>Viruses</taxon>
        <taxon>Riboviria</taxon>
        <taxon>Orthornavirae</taxon>
        <taxon>Lenarviricota</taxon>
        <taxon>Leviviricetes</taxon>
        <taxon>Norzivirales</taxon>
        <taxon>Fiersviridae</taxon>
    </lineage>
</organism>
<sequence length="154" mass="15812">MTWSPDSSTTGGAQTGFTSPTFTLVDDTAPVVNAKQKTVSAIGGTQGTATANSASSPFTATFYKPAVLRALPTPNPVTGLYGQVPNNQYKLIIRKGGFAAAGVPVTAICRLTIDVPAGMDAYNPDNVRAMISFLIGVLSEESADVGDTVVTAVL</sequence>
<proteinExistence type="predicted"/>
<gene>
    <name evidence="1" type="ORF">H4BulkLitter22363_000002</name>
</gene>
<evidence type="ECO:0000313" key="1">
    <source>
        <dbReference type="EMBL" id="QDH87840.1"/>
    </source>
</evidence>
<reference evidence="1" key="1">
    <citation type="submission" date="2019-05" db="EMBL/GenBank/DDBJ databases">
        <title>Metatranscriptomic reconstruction reveals RNA viruses with the potential to shape carbon cycling in soil.</title>
        <authorList>
            <person name="Starr E.P."/>
            <person name="Nuccio E."/>
            <person name="Pett-Ridge J."/>
            <person name="Banfield J.F."/>
            <person name="Firestone M.K."/>
        </authorList>
    </citation>
    <scope>NUCLEOTIDE SEQUENCE</scope>
    <source>
        <strain evidence="1">H4_Bulk_Litter_22_scaffold_363</strain>
    </source>
</reference>
<accession>A0A514D2I9</accession>
<protein>
    <submittedName>
        <fullName evidence="1">Uncharacterized protein</fullName>
    </submittedName>
</protein>